<name>J5QQ64_TRIAS</name>
<accession>J5QQ64</accession>
<feature type="domain" description="Nucleolar 27S pre-rRNA processing Urb2/Npa2 C-terminal" evidence="1">
    <location>
        <begin position="1023"/>
        <end position="1256"/>
    </location>
</feature>
<dbReference type="HOGENOM" id="CLU_002353_0_0_1"/>
<reference evidence="2 3" key="1">
    <citation type="journal article" date="2012" name="Eukaryot. Cell">
        <title>Draft genome sequence of CBS 2479, the standard type strain of Trichosporon asahii.</title>
        <authorList>
            <person name="Yang R.Y."/>
            <person name="Li H.T."/>
            <person name="Zhu H."/>
            <person name="Zhou G.P."/>
            <person name="Wang M."/>
            <person name="Wang L."/>
        </authorList>
    </citation>
    <scope>NUCLEOTIDE SEQUENCE [LARGE SCALE GENOMIC DNA]</scope>
    <source>
        <strain evidence="3">ATCC 90039 / CBS 2479 / JCM 2466 / KCTC 7840 / NCYC 2677 / UAMH 7654</strain>
    </source>
</reference>
<dbReference type="AlphaFoldDB" id="J5QQ64"/>
<dbReference type="RefSeq" id="XP_014179261.1">
    <property type="nucleotide sequence ID" value="XM_014323786.1"/>
</dbReference>
<dbReference type="SUPFAM" id="SSF48371">
    <property type="entry name" value="ARM repeat"/>
    <property type="match status" value="1"/>
</dbReference>
<sequence length="1258" mass="134118">MLTGSALIKALKAPKEDPNQRKIDLATEAWNDADLLIPRKAEVLADWVLEAWTRSKPGPSSPLLDSKYHQLLIHVYPSCPVAPTAQIGLLSSYVQSVATAEACSSDLAEVVGQSLPLLLRGQKAEAWAEQWGKLVEVLAKKDIAVDALRPVVELVCDQLATSLAGTPNPKKTVEPLKVAVRALIGDNSNAEAGPSKPKLSDPRPVLAAVPHLFSAFVDSTLHNRYTLYGKTSSDRPIDVIVADRVRTAIISGISASLDLVNGIEGQLKIDSSSAPLLQAIWTARLALWRRLQEWGGYLESDTSASDLVTKAARQASAALSQYGASEPNATDEGIAGPVLRTLTALEQLDHDRTQLETSVLAWCLASPPRVHVPARELLAALLKFHSLTHSLPKYFNLIIVSLEELFDAKLPQEALDALYTLVATGPLVDKSYQSELSGAVRLTNLGGRRGPTWAGLLNDVASHVTSALEGKLGAASARLVGELSRLAKIVLDAGAFAKPGDGEIEAAVGHTAKAFEVPQSDEERPKKKRKSNAGGDDALDYVNAARLRVARSARLLGADVHVSGALAESKSALPELRFETYLYTALALSPDDSEAVDTALSTLDHKSVPWSGRDASVKKDSLAAAAWTIVAELGISVLDAAANQQQLEKLAEIILSRAQPVESIDEFSTPVALAHILSTAETWELPNLRSALLKALVGASASKGSATGVFTVLTACPAQWLSKGARNQLLTAAYQLDADLKGEERAVVRSWLARLASVDVFGPLDYDIIKTLDKTSEGCEAETTTLLQLAFTHFVKQFGTDPKPLEKLVKSAASYPSKSFPTRRTVQTLLTCLSSASLDRLASLKDKLVGLESSVRKALEPEVKSALAHPEDKTDLFAAWRALETYSRWLGVETNDTIGRDLLRSLLANPATVNRELAAAALELSSGLDVLAAYIVLPCALDQAMTNWARRLDASAYSEALDSLIPLIQAANDVEKTRALRAVRILLSVPVEGSGRVIAAALPSLLLAVDSASRSRSLDVLQAALQVLNALTSDRIGVVRGGDVAQILSTLSAVITPDSEKAAAPRPELFALALAPVIALVRQRPELLPPFLPALVGLLAGFFALLQRPRLSGSAAAQAKARARQPYWVAGEADADAHLLARAMTALATAKVKQGEGAEAKSLAAPLAKHAPAVLVAYARSASDAWMGLSPQVRKALEQGLFSVCDIVTAGGRADGRGREGEGVGVPFGLGEGNGEAEWEVWRRLWTTWSQKRYTGRG</sequence>
<protein>
    <recommendedName>
        <fullName evidence="1">Nucleolar 27S pre-rRNA processing Urb2/Npa2 C-terminal domain-containing protein</fullName>
    </recommendedName>
</protein>
<evidence type="ECO:0000259" key="1">
    <source>
        <dbReference type="Pfam" id="PF10441"/>
    </source>
</evidence>
<comment type="caution">
    <text evidence="2">The sequence shown here is derived from an EMBL/GenBank/DDBJ whole genome shotgun (WGS) entry which is preliminary data.</text>
</comment>
<dbReference type="KEGG" id="tasa:A1Q1_02524"/>
<dbReference type="VEuPathDB" id="FungiDB:A1Q1_02524"/>
<dbReference type="Pfam" id="PF10441">
    <property type="entry name" value="Urb2"/>
    <property type="match status" value="1"/>
</dbReference>
<evidence type="ECO:0000313" key="3">
    <source>
        <dbReference type="Proteomes" id="UP000002748"/>
    </source>
</evidence>
<dbReference type="OrthoDB" id="2571097at2759"/>
<proteinExistence type="predicted"/>
<dbReference type="EMBL" id="ALBS01000203">
    <property type="protein sequence ID" value="EJT48503.1"/>
    <property type="molecule type" value="Genomic_DNA"/>
</dbReference>
<gene>
    <name evidence="2" type="ORF">A1Q1_02524</name>
</gene>
<dbReference type="InterPro" id="IPR016024">
    <property type="entry name" value="ARM-type_fold"/>
</dbReference>
<dbReference type="Proteomes" id="UP000002748">
    <property type="component" value="Unassembled WGS sequence"/>
</dbReference>
<dbReference type="InterPro" id="IPR018849">
    <property type="entry name" value="Urb2/Npa2_C"/>
</dbReference>
<organism evidence="2 3">
    <name type="scientific">Trichosporon asahii var. asahii (strain ATCC 90039 / CBS 2479 / JCM 2466 / KCTC 7840 / NBRC 103889/ NCYC 2677 / UAMH 7654)</name>
    <name type="common">Yeast</name>
    <dbReference type="NCBI Taxonomy" id="1186058"/>
    <lineage>
        <taxon>Eukaryota</taxon>
        <taxon>Fungi</taxon>
        <taxon>Dikarya</taxon>
        <taxon>Basidiomycota</taxon>
        <taxon>Agaricomycotina</taxon>
        <taxon>Tremellomycetes</taxon>
        <taxon>Trichosporonales</taxon>
        <taxon>Trichosporonaceae</taxon>
        <taxon>Trichosporon</taxon>
    </lineage>
</organism>
<evidence type="ECO:0000313" key="2">
    <source>
        <dbReference type="EMBL" id="EJT48503.1"/>
    </source>
</evidence>
<dbReference type="GeneID" id="25986038"/>